<dbReference type="SMART" id="SM00053">
    <property type="entry name" value="DYNc"/>
    <property type="match status" value="1"/>
</dbReference>
<dbReference type="PRINTS" id="PR00195">
    <property type="entry name" value="DYNAMIN"/>
</dbReference>
<protein>
    <recommendedName>
        <fullName evidence="2">Dynamin-type G domain-containing protein</fullName>
    </recommendedName>
</protein>
<keyword evidence="1" id="KW-0175">Coiled coil</keyword>
<dbReference type="EMBL" id="JAHRHJ020000002">
    <property type="protein sequence ID" value="KAH9327797.1"/>
    <property type="molecule type" value="Genomic_DNA"/>
</dbReference>
<feature type="coiled-coil region" evidence="1">
    <location>
        <begin position="236"/>
        <end position="263"/>
    </location>
</feature>
<dbReference type="PROSITE" id="PS51718">
    <property type="entry name" value="G_DYNAMIN_2"/>
    <property type="match status" value="1"/>
</dbReference>
<evidence type="ECO:0000313" key="3">
    <source>
        <dbReference type="EMBL" id="KAH9327797.1"/>
    </source>
</evidence>
<dbReference type="Gene3D" id="3.40.50.300">
    <property type="entry name" value="P-loop containing nucleotide triphosphate hydrolases"/>
    <property type="match status" value="1"/>
</dbReference>
<dbReference type="InterPro" id="IPR030381">
    <property type="entry name" value="G_DYNAMIN_dom"/>
</dbReference>
<dbReference type="GO" id="GO:0003924">
    <property type="term" value="F:GTPase activity"/>
    <property type="evidence" value="ECO:0007669"/>
    <property type="project" value="InterPro"/>
</dbReference>
<dbReference type="InterPro" id="IPR001401">
    <property type="entry name" value="Dynamin_GTPase"/>
</dbReference>
<sequence length="310" mass="35072">MAREYKNSKNPGLGQSLIPAISKLQDILSQLGSESVIDLPQVAVVGSQSSGKSSVLEALVGRDFLPRGLDICTRRPLVLQLVQIPQSVDNELVYDEWGEFLHLPGQRFTDFSAIRREIQDEGENIDIKKEDILVSSIPQPFDEVARMMVCYVTLEGRFSSIPMHHLVLLNHFRREVKGKEFFVEDSPSTVLPVMEQDISPVLEKKFNMQAETVKTIEDNVDFLLKSAVKEQASDPIPGLKEEIATLESKLKDLEDKHNNCLTMHSAILDLMQVHICQICLCMEEWQDCQKTARKCLVPPCTRPDMYDYGL</sequence>
<accession>A0AA38GTD4</accession>
<evidence type="ECO:0000313" key="4">
    <source>
        <dbReference type="Proteomes" id="UP000824469"/>
    </source>
</evidence>
<feature type="domain" description="Dynamin-type G" evidence="2">
    <location>
        <begin position="36"/>
        <end position="138"/>
    </location>
</feature>
<dbReference type="AlphaFoldDB" id="A0AA38GTD4"/>
<dbReference type="InterPro" id="IPR022812">
    <property type="entry name" value="Dynamin"/>
</dbReference>
<dbReference type="GO" id="GO:0005525">
    <property type="term" value="F:GTP binding"/>
    <property type="evidence" value="ECO:0007669"/>
    <property type="project" value="InterPro"/>
</dbReference>
<keyword evidence="4" id="KW-1185">Reference proteome</keyword>
<dbReference type="PANTHER" id="PTHR11566">
    <property type="entry name" value="DYNAMIN"/>
    <property type="match status" value="1"/>
</dbReference>
<evidence type="ECO:0000259" key="2">
    <source>
        <dbReference type="PROSITE" id="PS51718"/>
    </source>
</evidence>
<dbReference type="InterPro" id="IPR045063">
    <property type="entry name" value="Dynamin_N"/>
</dbReference>
<gene>
    <name evidence="3" type="ORF">KI387_007975</name>
</gene>
<dbReference type="Proteomes" id="UP000824469">
    <property type="component" value="Unassembled WGS sequence"/>
</dbReference>
<dbReference type="Pfam" id="PF00350">
    <property type="entry name" value="Dynamin_N"/>
    <property type="match status" value="1"/>
</dbReference>
<dbReference type="GO" id="GO:0005737">
    <property type="term" value="C:cytoplasm"/>
    <property type="evidence" value="ECO:0007669"/>
    <property type="project" value="TreeGrafter"/>
</dbReference>
<proteinExistence type="predicted"/>
<dbReference type="GO" id="GO:0005874">
    <property type="term" value="C:microtubule"/>
    <property type="evidence" value="ECO:0007669"/>
    <property type="project" value="TreeGrafter"/>
</dbReference>
<comment type="caution">
    <text evidence="3">The sequence shown here is derived from an EMBL/GenBank/DDBJ whole genome shotgun (WGS) entry which is preliminary data.</text>
</comment>
<dbReference type="PANTHER" id="PTHR11566:SF21">
    <property type="entry name" value="DYNAMIN RELATED PROTEIN 1, ISOFORM A"/>
    <property type="match status" value="1"/>
</dbReference>
<name>A0AA38GTD4_TAXCH</name>
<dbReference type="GO" id="GO:0016020">
    <property type="term" value="C:membrane"/>
    <property type="evidence" value="ECO:0007669"/>
    <property type="project" value="TreeGrafter"/>
</dbReference>
<dbReference type="GO" id="GO:0008017">
    <property type="term" value="F:microtubule binding"/>
    <property type="evidence" value="ECO:0007669"/>
    <property type="project" value="TreeGrafter"/>
</dbReference>
<dbReference type="InterPro" id="IPR027417">
    <property type="entry name" value="P-loop_NTPase"/>
</dbReference>
<evidence type="ECO:0000256" key="1">
    <source>
        <dbReference type="SAM" id="Coils"/>
    </source>
</evidence>
<feature type="non-terminal residue" evidence="3">
    <location>
        <position position="1"/>
    </location>
</feature>
<organism evidence="3 4">
    <name type="scientific">Taxus chinensis</name>
    <name type="common">Chinese yew</name>
    <name type="synonym">Taxus wallichiana var. chinensis</name>
    <dbReference type="NCBI Taxonomy" id="29808"/>
    <lineage>
        <taxon>Eukaryota</taxon>
        <taxon>Viridiplantae</taxon>
        <taxon>Streptophyta</taxon>
        <taxon>Embryophyta</taxon>
        <taxon>Tracheophyta</taxon>
        <taxon>Spermatophyta</taxon>
        <taxon>Pinopsida</taxon>
        <taxon>Pinidae</taxon>
        <taxon>Conifers II</taxon>
        <taxon>Cupressales</taxon>
        <taxon>Taxaceae</taxon>
        <taxon>Taxus</taxon>
    </lineage>
</organism>
<dbReference type="SUPFAM" id="SSF52540">
    <property type="entry name" value="P-loop containing nucleoside triphosphate hydrolases"/>
    <property type="match status" value="1"/>
</dbReference>
<reference evidence="3 4" key="1">
    <citation type="journal article" date="2021" name="Nat. Plants">
        <title>The Taxus genome provides insights into paclitaxel biosynthesis.</title>
        <authorList>
            <person name="Xiong X."/>
            <person name="Gou J."/>
            <person name="Liao Q."/>
            <person name="Li Y."/>
            <person name="Zhou Q."/>
            <person name="Bi G."/>
            <person name="Li C."/>
            <person name="Du R."/>
            <person name="Wang X."/>
            <person name="Sun T."/>
            <person name="Guo L."/>
            <person name="Liang H."/>
            <person name="Lu P."/>
            <person name="Wu Y."/>
            <person name="Zhang Z."/>
            <person name="Ro D.K."/>
            <person name="Shang Y."/>
            <person name="Huang S."/>
            <person name="Yan J."/>
        </authorList>
    </citation>
    <scope>NUCLEOTIDE SEQUENCE [LARGE SCALE GENOMIC DNA]</scope>
    <source>
        <strain evidence="3">Ta-2019</strain>
    </source>
</reference>